<dbReference type="RefSeq" id="WP_119525217.1">
    <property type="nucleotide sequence ID" value="NZ_NRHC01000055.1"/>
</dbReference>
<feature type="transmembrane region" description="Helical" evidence="2">
    <location>
        <begin position="21"/>
        <end position="46"/>
    </location>
</feature>
<keyword evidence="1" id="KW-0813">Transport</keyword>
<keyword evidence="2" id="KW-0472">Membrane</keyword>
<feature type="transmembrane region" description="Helical" evidence="2">
    <location>
        <begin position="423"/>
        <end position="445"/>
    </location>
</feature>
<protein>
    <recommendedName>
        <fullName evidence="5">MATE family efflux transporter</fullName>
    </recommendedName>
</protein>
<feature type="transmembrane region" description="Helical" evidence="2">
    <location>
        <begin position="52"/>
        <end position="77"/>
    </location>
</feature>
<keyword evidence="4" id="KW-1185">Reference proteome</keyword>
<dbReference type="NCBIfam" id="TIGR00797">
    <property type="entry name" value="matE"/>
    <property type="match status" value="1"/>
</dbReference>
<dbReference type="Proteomes" id="UP000265691">
    <property type="component" value="Unassembled WGS sequence"/>
</dbReference>
<feature type="transmembrane region" description="Helical" evidence="2">
    <location>
        <begin position="365"/>
        <end position="388"/>
    </location>
</feature>
<dbReference type="EMBL" id="NRHC01000055">
    <property type="protein sequence ID" value="RIY32479.1"/>
    <property type="molecule type" value="Genomic_DNA"/>
</dbReference>
<dbReference type="Pfam" id="PF01554">
    <property type="entry name" value="MatE"/>
    <property type="match status" value="2"/>
</dbReference>
<evidence type="ECO:0000313" key="4">
    <source>
        <dbReference type="Proteomes" id="UP000265691"/>
    </source>
</evidence>
<feature type="transmembrane region" description="Helical" evidence="2">
    <location>
        <begin position="263"/>
        <end position="282"/>
    </location>
</feature>
<proteinExistence type="predicted"/>
<dbReference type="AlphaFoldDB" id="A0A3A1Y5C7"/>
<dbReference type="OrthoDB" id="9780160at2"/>
<dbReference type="GO" id="GO:0005886">
    <property type="term" value="C:plasma membrane"/>
    <property type="evidence" value="ECO:0007669"/>
    <property type="project" value="TreeGrafter"/>
</dbReference>
<accession>A0A3A1Y5C7</accession>
<dbReference type="GO" id="GO:0015297">
    <property type="term" value="F:antiporter activity"/>
    <property type="evidence" value="ECO:0007669"/>
    <property type="project" value="InterPro"/>
</dbReference>
<feature type="transmembrane region" description="Helical" evidence="2">
    <location>
        <begin position="395"/>
        <end position="417"/>
    </location>
</feature>
<dbReference type="InterPro" id="IPR050222">
    <property type="entry name" value="MATE_MdtK"/>
</dbReference>
<gene>
    <name evidence="3" type="ORF">CKF54_04715</name>
</gene>
<dbReference type="InterPro" id="IPR002528">
    <property type="entry name" value="MATE_fam"/>
</dbReference>
<organism evidence="3 4">
    <name type="scientific">Psittacicella hinzii</name>
    <dbReference type="NCBI Taxonomy" id="2028575"/>
    <lineage>
        <taxon>Bacteria</taxon>
        <taxon>Pseudomonadati</taxon>
        <taxon>Pseudomonadota</taxon>
        <taxon>Gammaproteobacteria</taxon>
        <taxon>Pasteurellales</taxon>
        <taxon>Psittacicellaceae</taxon>
        <taxon>Psittacicella</taxon>
    </lineage>
</organism>
<feature type="transmembrane region" description="Helical" evidence="2">
    <location>
        <begin position="160"/>
        <end position="180"/>
    </location>
</feature>
<sequence>MSQVEIREEVQISNWKLFRDIFPASLASQLVFMSIGVVNALMAAAVSLSAMAAIGMIGSVFWSFNSLAFGLLSIVLAKMSFAFGNKNYSQVGVIHRQTYYLIAIMSVIIIALDLIIAMNLHLFHMSNEVIEIAQPYMILSCINVPLTLFMMHLRNINACVGYTLPTFIVSILGLLAIVPLNVYFMKEELPFFGQTPANSAFTHIIINLLYIASLLVIFRFKRKIYFKLELFKVVFEAPNWKFIKETFKVGTPVALQFWLENSFFALVVLLVAHLGTSVLGAHEAAMSTYSVAYAIAISSSGTITSIVSRRLGEKRLDLAKKLFNNVILFLVFFNLVTGVLVIYFRELIAWEFVTDDNVALHITKNLLIFLAIANFFDAIYASFLGYLVSFRDSRFVFIVAIVVSWVLGIPIASIFALTPWFNFGIYAYWTAFIFIPLIALTICYFRLKLKWYRMDENLLYQNLAKNS</sequence>
<feature type="transmembrane region" description="Helical" evidence="2">
    <location>
        <begin position="98"/>
        <end position="120"/>
    </location>
</feature>
<dbReference type="PANTHER" id="PTHR43298">
    <property type="entry name" value="MULTIDRUG RESISTANCE PROTEIN NORM-RELATED"/>
    <property type="match status" value="1"/>
</dbReference>
<keyword evidence="2" id="KW-1133">Transmembrane helix</keyword>
<feature type="transmembrane region" description="Helical" evidence="2">
    <location>
        <begin position="200"/>
        <end position="218"/>
    </location>
</feature>
<dbReference type="GO" id="GO:0042910">
    <property type="term" value="F:xenobiotic transmembrane transporter activity"/>
    <property type="evidence" value="ECO:0007669"/>
    <property type="project" value="InterPro"/>
</dbReference>
<dbReference type="PANTHER" id="PTHR43298:SF2">
    <property type="entry name" value="FMN_FAD EXPORTER YEEO-RELATED"/>
    <property type="match status" value="1"/>
</dbReference>
<feature type="transmembrane region" description="Helical" evidence="2">
    <location>
        <begin position="132"/>
        <end position="153"/>
    </location>
</feature>
<evidence type="ECO:0008006" key="5">
    <source>
        <dbReference type="Google" id="ProtNLM"/>
    </source>
</evidence>
<reference evidence="3 4" key="1">
    <citation type="submission" date="2017-08" db="EMBL/GenBank/DDBJ databases">
        <title>Reclassification of Bisgaard taxon 37 and 44.</title>
        <authorList>
            <person name="Christensen H."/>
        </authorList>
    </citation>
    <scope>NUCLEOTIDE SEQUENCE [LARGE SCALE GENOMIC DNA]</scope>
    <source>
        <strain evidence="3 4">B96_3</strain>
    </source>
</reference>
<evidence type="ECO:0000256" key="1">
    <source>
        <dbReference type="ARBA" id="ARBA00022448"/>
    </source>
</evidence>
<name>A0A3A1Y5C7_9GAMM</name>
<comment type="caution">
    <text evidence="3">The sequence shown here is derived from an EMBL/GenBank/DDBJ whole genome shotgun (WGS) entry which is preliminary data.</text>
</comment>
<feature type="transmembrane region" description="Helical" evidence="2">
    <location>
        <begin position="288"/>
        <end position="307"/>
    </location>
</feature>
<evidence type="ECO:0000313" key="3">
    <source>
        <dbReference type="EMBL" id="RIY32479.1"/>
    </source>
</evidence>
<keyword evidence="2" id="KW-0812">Transmembrane</keyword>
<evidence type="ECO:0000256" key="2">
    <source>
        <dbReference type="SAM" id="Phobius"/>
    </source>
</evidence>
<feature type="transmembrane region" description="Helical" evidence="2">
    <location>
        <begin position="327"/>
        <end position="345"/>
    </location>
</feature>